<organism evidence="1 2">
    <name type="scientific">Brassica campestris</name>
    <name type="common">Field mustard</name>
    <dbReference type="NCBI Taxonomy" id="3711"/>
    <lineage>
        <taxon>Eukaryota</taxon>
        <taxon>Viridiplantae</taxon>
        <taxon>Streptophyta</taxon>
        <taxon>Embryophyta</taxon>
        <taxon>Tracheophyta</taxon>
        <taxon>Spermatophyta</taxon>
        <taxon>Magnoliopsida</taxon>
        <taxon>eudicotyledons</taxon>
        <taxon>Gunneridae</taxon>
        <taxon>Pentapetalae</taxon>
        <taxon>rosids</taxon>
        <taxon>malvids</taxon>
        <taxon>Brassicales</taxon>
        <taxon>Brassicaceae</taxon>
        <taxon>Brassiceae</taxon>
        <taxon>Brassica</taxon>
    </lineage>
</organism>
<sequence length="55" mass="6873">SREDCTDEFRRIVKTFEPMRNYILLKCYVTYRTILYSNVVQQIFTFLFDFLQLFF</sequence>
<protein>
    <submittedName>
        <fullName evidence="1">Uncharacterized protein</fullName>
    </submittedName>
</protein>
<gene>
    <name evidence="1" type="ORF">BRAPAZ1V2_A07P30130.2</name>
</gene>
<proteinExistence type="predicted"/>
<dbReference type="Proteomes" id="UP000694005">
    <property type="component" value="Chromosome A07"/>
</dbReference>
<reference evidence="1 2" key="1">
    <citation type="submission" date="2021-07" db="EMBL/GenBank/DDBJ databases">
        <authorList>
            <consortium name="Genoscope - CEA"/>
            <person name="William W."/>
        </authorList>
    </citation>
    <scope>NUCLEOTIDE SEQUENCE [LARGE SCALE GENOMIC DNA]</scope>
</reference>
<evidence type="ECO:0000313" key="2">
    <source>
        <dbReference type="Proteomes" id="UP000694005"/>
    </source>
</evidence>
<dbReference type="AlphaFoldDB" id="A0A8D9HR97"/>
<feature type="non-terminal residue" evidence="1">
    <location>
        <position position="1"/>
    </location>
</feature>
<evidence type="ECO:0000313" key="1">
    <source>
        <dbReference type="EMBL" id="CAG7903369.1"/>
    </source>
</evidence>
<accession>A0A8D9HR97</accession>
<dbReference type="EMBL" id="LS974623">
    <property type="protein sequence ID" value="CAG7903369.1"/>
    <property type="molecule type" value="Genomic_DNA"/>
</dbReference>
<dbReference type="Gramene" id="A07p30130.2_BraZ1">
    <property type="protein sequence ID" value="A07p30130.2_BraZ1.CDS.1"/>
    <property type="gene ID" value="A07g30130.2_BraZ1"/>
</dbReference>
<name>A0A8D9HR97_BRACM</name>